<sequence>MKYAKIELERDDVHKRFGGGIPYGSIIHIEGEESSGKSILSQRLSYGFLQNSYSLSYISTQSTTTEFVKQMTSLKYMINKKLLNGNLLYIPVYPLISDNTQKDDFIKKSMTTRAFYEKDIIIFDCLSTLISNDASEVQVGDLMSFLKRIASMNKIIVYTINPKELSDQVVTMLRTAATMVIKTETFSFGGNLKNSAKIVKYNMAAGPFQKVMVFRVDPGLGIAVEISSVA</sequence>
<evidence type="ECO:0000256" key="1">
    <source>
        <dbReference type="ARBA" id="ARBA00022741"/>
    </source>
</evidence>
<keyword evidence="2" id="KW-0067">ATP-binding</keyword>
<organism evidence="4 5">
    <name type="scientific">Methanococcus voltae</name>
    <dbReference type="NCBI Taxonomy" id="2188"/>
    <lineage>
        <taxon>Archaea</taxon>
        <taxon>Methanobacteriati</taxon>
        <taxon>Methanobacteriota</taxon>
        <taxon>Methanomada group</taxon>
        <taxon>Methanococci</taxon>
        <taxon>Methanococcales</taxon>
        <taxon>Methanococcaceae</taxon>
        <taxon>Methanococcus</taxon>
    </lineage>
</organism>
<dbReference type="InterPro" id="IPR056568">
    <property type="entry name" value="ArlH"/>
</dbReference>
<dbReference type="AlphaFoldDB" id="A0A8J7URI8"/>
<proteinExistence type="predicted"/>
<dbReference type="PANTHER" id="PTHR43637:SF3">
    <property type="entry name" value="FLAGELLA-RELATED PROTEIN H-RELATED"/>
    <property type="match status" value="1"/>
</dbReference>
<dbReference type="NCBIfam" id="NF006320">
    <property type="entry name" value="PRK08533.1"/>
    <property type="match status" value="1"/>
</dbReference>
<dbReference type="InterPro" id="IPR014774">
    <property type="entry name" value="KaiC-like_dom"/>
</dbReference>
<evidence type="ECO:0000256" key="2">
    <source>
        <dbReference type="ARBA" id="ARBA00022840"/>
    </source>
</evidence>
<dbReference type="RefSeq" id="WP_209590069.1">
    <property type="nucleotide sequence ID" value="NZ_JAGGMU010000001.1"/>
</dbReference>
<dbReference type="Gene3D" id="3.40.50.300">
    <property type="entry name" value="P-loop containing nucleotide triphosphate hydrolases"/>
    <property type="match status" value="1"/>
</dbReference>
<evidence type="ECO:0000259" key="3">
    <source>
        <dbReference type="Pfam" id="PF06745"/>
    </source>
</evidence>
<dbReference type="PANTHER" id="PTHR43637">
    <property type="entry name" value="UPF0273 PROTEIN TM_0370"/>
    <property type="match status" value="1"/>
</dbReference>
<comment type="caution">
    <text evidence="4">The sequence shown here is derived from an EMBL/GenBank/DDBJ whole genome shotgun (WGS) entry which is preliminary data.</text>
</comment>
<evidence type="ECO:0000313" key="5">
    <source>
        <dbReference type="Proteomes" id="UP000740329"/>
    </source>
</evidence>
<keyword evidence="4" id="KW-0282">Flagellum</keyword>
<dbReference type="InterPro" id="IPR027417">
    <property type="entry name" value="P-loop_NTPase"/>
</dbReference>
<evidence type="ECO:0000313" key="4">
    <source>
        <dbReference type="EMBL" id="MBP2200682.1"/>
    </source>
</evidence>
<dbReference type="OrthoDB" id="63735at2157"/>
<dbReference type="Proteomes" id="UP000740329">
    <property type="component" value="Unassembled WGS sequence"/>
</dbReference>
<dbReference type="Pfam" id="PF06745">
    <property type="entry name" value="ATPase"/>
    <property type="match status" value="1"/>
</dbReference>
<protein>
    <submittedName>
        <fullName evidence="4">Flagellar protein FlaH</fullName>
    </submittedName>
</protein>
<gene>
    <name evidence="4" type="ORF">J3E07_000080</name>
</gene>
<keyword evidence="1" id="KW-0547">Nucleotide-binding</keyword>
<keyword evidence="4" id="KW-0966">Cell projection</keyword>
<dbReference type="SUPFAM" id="SSF52540">
    <property type="entry name" value="P-loop containing nucleoside triphosphate hydrolases"/>
    <property type="match status" value="1"/>
</dbReference>
<dbReference type="EMBL" id="JAGGMV010000001">
    <property type="protein sequence ID" value="MBP2200682.1"/>
    <property type="molecule type" value="Genomic_DNA"/>
</dbReference>
<dbReference type="CDD" id="cd19475">
    <property type="entry name" value="FlaH"/>
    <property type="match status" value="1"/>
</dbReference>
<name>A0A8J7URI8_METVO</name>
<accession>A0A8J7URI8</accession>
<feature type="domain" description="KaiC-like" evidence="3">
    <location>
        <begin position="17"/>
        <end position="156"/>
    </location>
</feature>
<reference evidence="4" key="1">
    <citation type="submission" date="2021-03" db="EMBL/GenBank/DDBJ databases">
        <title>Genomic Encyclopedia of Type Strains, Phase IV (KMG-V): Genome sequencing to study the core and pangenomes of soil and plant-associated prokaryotes.</title>
        <authorList>
            <person name="Whitman W."/>
        </authorList>
    </citation>
    <scope>NUCLEOTIDE SEQUENCE</scope>
    <source>
        <strain evidence="4">C4</strain>
    </source>
</reference>
<dbReference type="GO" id="GO:0005524">
    <property type="term" value="F:ATP binding"/>
    <property type="evidence" value="ECO:0007669"/>
    <property type="project" value="UniProtKB-KW"/>
</dbReference>
<keyword evidence="4" id="KW-0969">Cilium</keyword>